<protein>
    <submittedName>
        <fullName evidence="6">Choline-sulfatase</fullName>
    </submittedName>
</protein>
<evidence type="ECO:0000259" key="5">
    <source>
        <dbReference type="Pfam" id="PF12411"/>
    </source>
</evidence>
<evidence type="ECO:0000259" key="4">
    <source>
        <dbReference type="Pfam" id="PF00884"/>
    </source>
</evidence>
<evidence type="ECO:0000313" key="6">
    <source>
        <dbReference type="EMBL" id="SDH47601.1"/>
    </source>
</evidence>
<dbReference type="SUPFAM" id="SSF53649">
    <property type="entry name" value="Alkaline phosphatase-like"/>
    <property type="match status" value="1"/>
</dbReference>
<sequence>MPRKQPNILFIMADQMAASALPVYGHSVVKAPNLETLARQGVVFDSAYCNSPLCAPSRYVLMTGQLPSQIGAFDNAADFPADIPTFAHYLRAQNYHTALSGKMHFCGPEQLHGFETRLTTDIYPADYGWFPNWDEPEVRPTWYHNMSSVTQAGPCVRSNQLDFDDEVVFHAKRYLYDYVRGDQARPFCLTVSMTHPHDPYAIPKQYWDRYTNDEIDLPKVSIAKQQQDPHSLRLQQVYAYDEQPITEQQIRNARRAYYGAISYVDDKIGEILTALNDAGLADDTIIVFSGDHGDMLGERNLWYKMSFFEGSARVPMIVHYPKSYEAKRVKQSVSTMDLLPTFVEMANPDTQHQYAMPIQGRSLIGHLTGSANVHDEVIGEYFGEGAIAPLFMIRRGAYKYVHCAIDPDQLYHLESDPFELTNLASDPTYADICREFRQEALARWDSEALTQDVLVSQRRRRLIVKALDVGAKKPWDHQPIFDASEMYMRNHIDLDDLEARSRFPKP</sequence>
<dbReference type="Pfam" id="PF00884">
    <property type="entry name" value="Sulfatase"/>
    <property type="match status" value="1"/>
</dbReference>
<dbReference type="InterPro" id="IPR025863">
    <property type="entry name" value="Choline_sulf_C_dom"/>
</dbReference>
<dbReference type="PANTHER" id="PTHR45953:SF1">
    <property type="entry name" value="IDURONATE 2-SULFATASE"/>
    <property type="match status" value="1"/>
</dbReference>
<keyword evidence="7" id="KW-1185">Reference proteome</keyword>
<dbReference type="GO" id="GO:0005737">
    <property type="term" value="C:cytoplasm"/>
    <property type="evidence" value="ECO:0007669"/>
    <property type="project" value="TreeGrafter"/>
</dbReference>
<dbReference type="PANTHER" id="PTHR45953">
    <property type="entry name" value="IDURONATE 2-SULFATASE"/>
    <property type="match status" value="1"/>
</dbReference>
<reference evidence="6 7" key="1">
    <citation type="submission" date="2016-10" db="EMBL/GenBank/DDBJ databases">
        <authorList>
            <person name="de Groot N.N."/>
        </authorList>
    </citation>
    <scope>NUCLEOTIDE SEQUENCE [LARGE SCALE GENOMIC DNA]</scope>
    <source>
        <strain evidence="6 7">CGMCC 1.10228</strain>
    </source>
</reference>
<keyword evidence="2" id="KW-0479">Metal-binding</keyword>
<organism evidence="6 7">
    <name type="scientific">Vibrio xiamenensis</name>
    <dbReference type="NCBI Taxonomy" id="861298"/>
    <lineage>
        <taxon>Bacteria</taxon>
        <taxon>Pseudomonadati</taxon>
        <taxon>Pseudomonadota</taxon>
        <taxon>Gammaproteobacteria</taxon>
        <taxon>Vibrionales</taxon>
        <taxon>Vibrionaceae</taxon>
        <taxon>Vibrio</taxon>
    </lineage>
</organism>
<name>A0A1G8CPY5_9VIBR</name>
<gene>
    <name evidence="6" type="ORF">SAMN04488136_11719</name>
</gene>
<dbReference type="Pfam" id="PF12411">
    <property type="entry name" value="Choline_sulf_C"/>
    <property type="match status" value="1"/>
</dbReference>
<dbReference type="RefSeq" id="WP_093275223.1">
    <property type="nucleotide sequence ID" value="NZ_FNDD01000017.1"/>
</dbReference>
<dbReference type="EMBL" id="FNDD01000017">
    <property type="protein sequence ID" value="SDH47601.1"/>
    <property type="molecule type" value="Genomic_DNA"/>
</dbReference>
<comment type="similarity">
    <text evidence="1">Belongs to the sulfatase family.</text>
</comment>
<dbReference type="CDD" id="cd16032">
    <property type="entry name" value="choline-sulfatase"/>
    <property type="match status" value="1"/>
</dbReference>
<dbReference type="InterPro" id="IPR000917">
    <property type="entry name" value="Sulfatase_N"/>
</dbReference>
<evidence type="ECO:0000256" key="2">
    <source>
        <dbReference type="ARBA" id="ARBA00022723"/>
    </source>
</evidence>
<evidence type="ECO:0000313" key="7">
    <source>
        <dbReference type="Proteomes" id="UP000198854"/>
    </source>
</evidence>
<accession>A0A1G8CPY5</accession>
<feature type="domain" description="Choline sulfatase enzyme C-terminal" evidence="5">
    <location>
        <begin position="451"/>
        <end position="503"/>
    </location>
</feature>
<dbReference type="AlphaFoldDB" id="A0A1G8CPY5"/>
<dbReference type="NCBIfam" id="TIGR03417">
    <property type="entry name" value="chol_sulfatase"/>
    <property type="match status" value="1"/>
</dbReference>
<dbReference type="Proteomes" id="UP000198854">
    <property type="component" value="Unassembled WGS sequence"/>
</dbReference>
<feature type="domain" description="Sulfatase N-terminal" evidence="4">
    <location>
        <begin position="6"/>
        <end position="346"/>
    </location>
</feature>
<dbReference type="InterPro" id="IPR024607">
    <property type="entry name" value="Sulfatase_CS"/>
</dbReference>
<dbReference type="STRING" id="861298.SAMN04488136_11719"/>
<dbReference type="GO" id="GO:0008484">
    <property type="term" value="F:sulfuric ester hydrolase activity"/>
    <property type="evidence" value="ECO:0007669"/>
    <property type="project" value="TreeGrafter"/>
</dbReference>
<dbReference type="InterPro" id="IPR017785">
    <property type="entry name" value="Choline-sulfatase"/>
</dbReference>
<evidence type="ECO:0000256" key="1">
    <source>
        <dbReference type="ARBA" id="ARBA00008779"/>
    </source>
</evidence>
<keyword evidence="3" id="KW-0378">Hydrolase</keyword>
<dbReference type="InterPro" id="IPR017850">
    <property type="entry name" value="Alkaline_phosphatase_core_sf"/>
</dbReference>
<dbReference type="PROSITE" id="PS00523">
    <property type="entry name" value="SULFATASE_1"/>
    <property type="match status" value="1"/>
</dbReference>
<dbReference type="OrthoDB" id="9803751at2"/>
<evidence type="ECO:0000256" key="3">
    <source>
        <dbReference type="ARBA" id="ARBA00022801"/>
    </source>
</evidence>
<dbReference type="GO" id="GO:0046872">
    <property type="term" value="F:metal ion binding"/>
    <property type="evidence" value="ECO:0007669"/>
    <property type="project" value="UniProtKB-KW"/>
</dbReference>
<proteinExistence type="inferred from homology"/>
<dbReference type="Gene3D" id="3.40.720.10">
    <property type="entry name" value="Alkaline Phosphatase, subunit A"/>
    <property type="match status" value="1"/>
</dbReference>
<dbReference type="FunFam" id="3.40.720.10:FF:000032">
    <property type="entry name" value="Choline sulfatase"/>
    <property type="match status" value="1"/>
</dbReference>